<keyword evidence="2" id="KW-1185">Reference proteome</keyword>
<dbReference type="Proteomes" id="UP000278035">
    <property type="component" value="Chromosome"/>
</dbReference>
<dbReference type="AlphaFoldDB" id="A0A3G8LX92"/>
<evidence type="ECO:0000313" key="1">
    <source>
        <dbReference type="EMBL" id="AZG74353.1"/>
    </source>
</evidence>
<name>A0A3G8LX92_9GAMM</name>
<proteinExistence type="predicted"/>
<reference evidence="2" key="1">
    <citation type="submission" date="2018-11" db="EMBL/GenBank/DDBJ databases">
        <title>Shewanella sp. M2.</title>
        <authorList>
            <person name="Hwang Y.J."/>
            <person name="Hwang C.Y."/>
        </authorList>
    </citation>
    <scope>NUCLEOTIDE SEQUENCE [LARGE SCALE GENOMIC DNA]</scope>
    <source>
        <strain evidence="2">LMG 19866</strain>
    </source>
</reference>
<organism evidence="1 2">
    <name type="scientific">Shewanella livingstonensis</name>
    <dbReference type="NCBI Taxonomy" id="150120"/>
    <lineage>
        <taxon>Bacteria</taxon>
        <taxon>Pseudomonadati</taxon>
        <taxon>Pseudomonadota</taxon>
        <taxon>Gammaproteobacteria</taxon>
        <taxon>Alteromonadales</taxon>
        <taxon>Shewanellaceae</taxon>
        <taxon>Shewanella</taxon>
    </lineage>
</organism>
<dbReference type="KEGG" id="slj:EGC82_17305"/>
<gene>
    <name evidence="1" type="ORF">EGC82_17305</name>
</gene>
<dbReference type="EMBL" id="CP034015">
    <property type="protein sequence ID" value="AZG74353.1"/>
    <property type="molecule type" value="Genomic_DNA"/>
</dbReference>
<dbReference type="InterPro" id="IPR024409">
    <property type="entry name" value="DUF3833"/>
</dbReference>
<protein>
    <submittedName>
        <fullName evidence="1">DUF3833 domain-containing protein</fullName>
    </submittedName>
</protein>
<dbReference type="OrthoDB" id="5296954at2"/>
<sequence length="202" mass="22599">MHATLFSISQRAYVSTLGIIKKFTHVCLFSGLLLGVMSCSSASIEDYQQTTPTLDLVTFFDGKLTAAGIVQDFSGKVTRKFTVTMEAHWTDSPEGKQGVINEWFIYDDGEKQTRVWKITDKGNGVYQGTANDILGIAEGESRGSALRWRYDMQLAVDGSEYEVHFDDWMFLVDNKTIINKSDIIKFGITVAQVTLVISKQED</sequence>
<evidence type="ECO:0000313" key="2">
    <source>
        <dbReference type="Proteomes" id="UP000278035"/>
    </source>
</evidence>
<accession>A0A3G8LX92</accession>
<dbReference type="Pfam" id="PF12915">
    <property type="entry name" value="DUF3833"/>
    <property type="match status" value="1"/>
</dbReference>